<protein>
    <recommendedName>
        <fullName evidence="4">DUF4064 domain-containing protein</fullName>
    </recommendedName>
</protein>
<organism evidence="2 3">
    <name type="scientific">Dethiosulfatarculus sandiegensis</name>
    <dbReference type="NCBI Taxonomy" id="1429043"/>
    <lineage>
        <taxon>Bacteria</taxon>
        <taxon>Pseudomonadati</taxon>
        <taxon>Thermodesulfobacteriota</taxon>
        <taxon>Desulfarculia</taxon>
        <taxon>Desulfarculales</taxon>
        <taxon>Desulfarculaceae</taxon>
        <taxon>Dethiosulfatarculus</taxon>
    </lineage>
</organism>
<gene>
    <name evidence="2" type="ORF">X474_05555</name>
</gene>
<keyword evidence="1" id="KW-0472">Membrane</keyword>
<evidence type="ECO:0000256" key="1">
    <source>
        <dbReference type="SAM" id="Phobius"/>
    </source>
</evidence>
<feature type="transmembrane region" description="Helical" evidence="1">
    <location>
        <begin position="70"/>
        <end position="103"/>
    </location>
</feature>
<keyword evidence="1" id="KW-0812">Transmembrane</keyword>
<proteinExistence type="predicted"/>
<dbReference type="RefSeq" id="WP_044347233.1">
    <property type="nucleotide sequence ID" value="NZ_AZAC01000005.1"/>
</dbReference>
<accession>A0A0D2HX76</accession>
<feature type="transmembrane region" description="Helical" evidence="1">
    <location>
        <begin position="43"/>
        <end position="63"/>
    </location>
</feature>
<keyword evidence="1" id="KW-1133">Transmembrane helix</keyword>
<evidence type="ECO:0000313" key="3">
    <source>
        <dbReference type="Proteomes" id="UP000032233"/>
    </source>
</evidence>
<evidence type="ECO:0000313" key="2">
    <source>
        <dbReference type="EMBL" id="KIX14963.1"/>
    </source>
</evidence>
<name>A0A0D2HX76_9BACT</name>
<reference evidence="2 3" key="1">
    <citation type="submission" date="2013-11" db="EMBL/GenBank/DDBJ databases">
        <title>Metagenomic analysis of a methanogenic consortium involved in long chain n-alkane degradation.</title>
        <authorList>
            <person name="Davidova I.A."/>
            <person name="Callaghan A.V."/>
            <person name="Wawrik B."/>
            <person name="Pruitt S."/>
            <person name="Marks C."/>
            <person name="Duncan K.E."/>
            <person name="Suflita J.M."/>
        </authorList>
    </citation>
    <scope>NUCLEOTIDE SEQUENCE [LARGE SCALE GENOMIC DNA]</scope>
    <source>
        <strain evidence="2 3">SPR</strain>
    </source>
</reference>
<dbReference type="AlphaFoldDB" id="A0A0D2HX76"/>
<sequence length="129" mass="13273">MQKVGGILALISGVLGVLAAMITFSFNELSGTFEAGGGNQMLGLSELVFALLTIVFGGLAMGANSKKPGIILIICSILGIIVGGHLMVMPMVFALISGVFAAIGVPKKATASTKIQPQITRTNGRPRCR</sequence>
<dbReference type="EMBL" id="AZAC01000005">
    <property type="protein sequence ID" value="KIX14963.1"/>
    <property type="molecule type" value="Genomic_DNA"/>
</dbReference>
<evidence type="ECO:0008006" key="4">
    <source>
        <dbReference type="Google" id="ProtNLM"/>
    </source>
</evidence>
<comment type="caution">
    <text evidence="2">The sequence shown here is derived from an EMBL/GenBank/DDBJ whole genome shotgun (WGS) entry which is preliminary data.</text>
</comment>
<keyword evidence="3" id="KW-1185">Reference proteome</keyword>
<dbReference type="Proteomes" id="UP000032233">
    <property type="component" value="Unassembled WGS sequence"/>
</dbReference>
<dbReference type="InParanoid" id="A0A0D2HX76"/>